<organism evidence="2">
    <name type="scientific">marine sediment metagenome</name>
    <dbReference type="NCBI Taxonomy" id="412755"/>
    <lineage>
        <taxon>unclassified sequences</taxon>
        <taxon>metagenomes</taxon>
        <taxon>ecological metagenomes</taxon>
    </lineage>
</organism>
<keyword evidence="1" id="KW-0812">Transmembrane</keyword>
<gene>
    <name evidence="2" type="ORF">S01H4_49175</name>
</gene>
<feature type="transmembrane region" description="Helical" evidence="1">
    <location>
        <begin position="95"/>
        <end position="124"/>
    </location>
</feature>
<keyword evidence="1" id="KW-1133">Transmembrane helix</keyword>
<keyword evidence="1" id="KW-0472">Membrane</keyword>
<feature type="non-terminal residue" evidence="2">
    <location>
        <position position="131"/>
    </location>
</feature>
<dbReference type="EMBL" id="BART01027789">
    <property type="protein sequence ID" value="GAG97327.1"/>
    <property type="molecule type" value="Genomic_DNA"/>
</dbReference>
<accession>X1CWI7</accession>
<proteinExistence type="predicted"/>
<protein>
    <submittedName>
        <fullName evidence="2">Uncharacterized protein</fullName>
    </submittedName>
</protein>
<dbReference type="AlphaFoldDB" id="X1CWI7"/>
<feature type="transmembrane region" description="Helical" evidence="1">
    <location>
        <begin position="12"/>
        <end position="34"/>
    </location>
</feature>
<name>X1CWI7_9ZZZZ</name>
<evidence type="ECO:0000256" key="1">
    <source>
        <dbReference type="SAM" id="Phobius"/>
    </source>
</evidence>
<feature type="transmembrane region" description="Helical" evidence="1">
    <location>
        <begin position="54"/>
        <end position="83"/>
    </location>
</feature>
<sequence length="131" mass="14027">MLKLENNKPDLRNFLNGGLGYLAGALAGFLFIFLVDRLGLLDLVFNLIDANQALVQVLAIPVLVGFLLVLGGFIMGGVGGWMLAKILGTPFRLRLAAGSGIAFSLTQSVLLLVFILVAAFIALYNNFTDNK</sequence>
<comment type="caution">
    <text evidence="2">The sequence shown here is derived from an EMBL/GenBank/DDBJ whole genome shotgun (WGS) entry which is preliminary data.</text>
</comment>
<evidence type="ECO:0000313" key="2">
    <source>
        <dbReference type="EMBL" id="GAG97327.1"/>
    </source>
</evidence>
<reference evidence="2" key="1">
    <citation type="journal article" date="2014" name="Front. Microbiol.">
        <title>High frequency of phylogenetically diverse reductive dehalogenase-homologous genes in deep subseafloor sedimentary metagenomes.</title>
        <authorList>
            <person name="Kawai M."/>
            <person name="Futagami T."/>
            <person name="Toyoda A."/>
            <person name="Takaki Y."/>
            <person name="Nishi S."/>
            <person name="Hori S."/>
            <person name="Arai W."/>
            <person name="Tsubouchi T."/>
            <person name="Morono Y."/>
            <person name="Uchiyama I."/>
            <person name="Ito T."/>
            <person name="Fujiyama A."/>
            <person name="Inagaki F."/>
            <person name="Takami H."/>
        </authorList>
    </citation>
    <scope>NUCLEOTIDE SEQUENCE</scope>
    <source>
        <strain evidence="2">Expedition CK06-06</strain>
    </source>
</reference>